<feature type="transmembrane region" description="Helical" evidence="6">
    <location>
        <begin position="258"/>
        <end position="277"/>
    </location>
</feature>
<dbReference type="SUPFAM" id="SSF103473">
    <property type="entry name" value="MFS general substrate transporter"/>
    <property type="match status" value="1"/>
</dbReference>
<comment type="subcellular location">
    <subcellularLocation>
        <location evidence="1">Cell membrane</location>
        <topology evidence="1">Multi-pass membrane protein</topology>
    </subcellularLocation>
</comment>
<accession>A0A366D9K3</accession>
<evidence type="ECO:0000256" key="3">
    <source>
        <dbReference type="ARBA" id="ARBA00022692"/>
    </source>
</evidence>
<dbReference type="InterPro" id="IPR011701">
    <property type="entry name" value="MFS"/>
</dbReference>
<feature type="transmembrane region" description="Helical" evidence="6">
    <location>
        <begin position="289"/>
        <end position="309"/>
    </location>
</feature>
<keyword evidence="3 6" id="KW-0812">Transmembrane</keyword>
<dbReference type="GO" id="GO:0005886">
    <property type="term" value="C:plasma membrane"/>
    <property type="evidence" value="ECO:0007669"/>
    <property type="project" value="UniProtKB-SubCell"/>
</dbReference>
<dbReference type="EMBL" id="QNRF01000001">
    <property type="protein sequence ID" value="RBO86179.1"/>
    <property type="molecule type" value="Genomic_DNA"/>
</dbReference>
<feature type="transmembrane region" description="Helical" evidence="6">
    <location>
        <begin position="108"/>
        <end position="127"/>
    </location>
</feature>
<dbReference type="PANTHER" id="PTHR23513:SF6">
    <property type="entry name" value="MAJOR FACILITATOR SUPERFAMILY ASSOCIATED DOMAIN-CONTAINING PROTEIN"/>
    <property type="match status" value="1"/>
</dbReference>
<dbReference type="Proteomes" id="UP000252086">
    <property type="component" value="Unassembled WGS sequence"/>
</dbReference>
<keyword evidence="8" id="KW-1185">Reference proteome</keyword>
<evidence type="ECO:0000313" key="8">
    <source>
        <dbReference type="Proteomes" id="UP000252086"/>
    </source>
</evidence>
<dbReference type="InterPro" id="IPR036259">
    <property type="entry name" value="MFS_trans_sf"/>
</dbReference>
<feature type="transmembrane region" description="Helical" evidence="6">
    <location>
        <begin position="224"/>
        <end position="246"/>
    </location>
</feature>
<organism evidence="7 8">
    <name type="scientific">Marinomonas aquiplantarum</name>
    <dbReference type="NCBI Taxonomy" id="491951"/>
    <lineage>
        <taxon>Bacteria</taxon>
        <taxon>Pseudomonadati</taxon>
        <taxon>Pseudomonadota</taxon>
        <taxon>Gammaproteobacteria</taxon>
        <taxon>Oceanospirillales</taxon>
        <taxon>Oceanospirillaceae</taxon>
        <taxon>Marinomonas</taxon>
    </lineage>
</organism>
<keyword evidence="5 6" id="KW-0472">Membrane</keyword>
<evidence type="ECO:0000256" key="6">
    <source>
        <dbReference type="SAM" id="Phobius"/>
    </source>
</evidence>
<dbReference type="Pfam" id="PF07690">
    <property type="entry name" value="MFS_1"/>
    <property type="match status" value="1"/>
</dbReference>
<dbReference type="PANTHER" id="PTHR23513">
    <property type="entry name" value="INTEGRAL MEMBRANE EFFLUX PROTEIN-RELATED"/>
    <property type="match status" value="1"/>
</dbReference>
<evidence type="ECO:0000256" key="2">
    <source>
        <dbReference type="ARBA" id="ARBA00022475"/>
    </source>
</evidence>
<feature type="transmembrane region" description="Helical" evidence="6">
    <location>
        <begin position="174"/>
        <end position="195"/>
    </location>
</feature>
<comment type="caution">
    <text evidence="7">The sequence shown here is derived from an EMBL/GenBank/DDBJ whole genome shotgun (WGS) entry which is preliminary data.</text>
</comment>
<gene>
    <name evidence="7" type="ORF">DFP76_101456</name>
</gene>
<evidence type="ECO:0000256" key="1">
    <source>
        <dbReference type="ARBA" id="ARBA00004651"/>
    </source>
</evidence>
<feature type="transmembrane region" description="Helical" evidence="6">
    <location>
        <begin position="377"/>
        <end position="400"/>
    </location>
</feature>
<feature type="transmembrane region" description="Helical" evidence="6">
    <location>
        <begin position="20"/>
        <end position="45"/>
    </location>
</feature>
<dbReference type="RefSeq" id="WP_113873054.1">
    <property type="nucleotide sequence ID" value="NZ_QNRF01000001.1"/>
</dbReference>
<keyword evidence="4 6" id="KW-1133">Transmembrane helix</keyword>
<evidence type="ECO:0000256" key="5">
    <source>
        <dbReference type="ARBA" id="ARBA00023136"/>
    </source>
</evidence>
<dbReference type="AlphaFoldDB" id="A0A366D9K3"/>
<sequence>MNTKLEQAQHTHSFIQRATIWLIFTRVMSDFAGVLNLISLSSYVYFISQNVFTLSVFMASSVMGGILASLVSFISKQPRKHTLSLLNTVRLTLLFVLVLLPAQQQVSVLPWIALIGGFCNALFMITLNSQVPLWIEKAKRVSTNSWLTALSAIASVIAGLSIGVLVSVGGYQGVFIVNILLYSLVGLSLVILSTIPQITNNNKVSEPQKIQPARLLVHPLKSPFLSWLFAISAGSSFACAAQQVGFPVLSQYLTPHNISYAMGLLMSTWGIGKFIGASQTGLYLKYKPIMSLETVFCLSCLIMSCGFVLTFQQSLLSWAIVFIGLAGIGEGGAEVSLTSIVQFESKGLHLTLFSAVAFMKMLASTIGTLLVSPFFSFLDLGLVILLFHTLPICLMAFMILKKCQAIV</sequence>
<feature type="transmembrane region" description="Helical" evidence="6">
    <location>
        <begin position="147"/>
        <end position="168"/>
    </location>
</feature>
<feature type="transmembrane region" description="Helical" evidence="6">
    <location>
        <begin position="83"/>
        <end position="102"/>
    </location>
</feature>
<dbReference type="Gene3D" id="1.20.1250.20">
    <property type="entry name" value="MFS general substrate transporter like domains"/>
    <property type="match status" value="1"/>
</dbReference>
<name>A0A366D9K3_9GAMM</name>
<proteinExistence type="predicted"/>
<dbReference type="GO" id="GO:0022857">
    <property type="term" value="F:transmembrane transporter activity"/>
    <property type="evidence" value="ECO:0007669"/>
    <property type="project" value="InterPro"/>
</dbReference>
<evidence type="ECO:0000313" key="7">
    <source>
        <dbReference type="EMBL" id="RBO86179.1"/>
    </source>
</evidence>
<feature type="transmembrane region" description="Helical" evidence="6">
    <location>
        <begin position="349"/>
        <end position="371"/>
    </location>
</feature>
<reference evidence="7 8" key="1">
    <citation type="submission" date="2018-06" db="EMBL/GenBank/DDBJ databases">
        <title>Genomic Encyclopedia of Type Strains, Phase III (KMG-III): the genomes of soil and plant-associated and newly described type strains.</title>
        <authorList>
            <person name="Whitman W."/>
        </authorList>
    </citation>
    <scope>NUCLEOTIDE SEQUENCE [LARGE SCALE GENOMIC DNA]</scope>
    <source>
        <strain evidence="7 8">CECT 7732</strain>
    </source>
</reference>
<feature type="transmembrane region" description="Helical" evidence="6">
    <location>
        <begin position="51"/>
        <end position="71"/>
    </location>
</feature>
<keyword evidence="2" id="KW-1003">Cell membrane</keyword>
<protein>
    <submittedName>
        <fullName evidence="7">MFS transporter</fullName>
    </submittedName>
</protein>
<evidence type="ECO:0000256" key="4">
    <source>
        <dbReference type="ARBA" id="ARBA00022989"/>
    </source>
</evidence>
<dbReference type="OrthoDB" id="6447669at2"/>
<feature type="transmembrane region" description="Helical" evidence="6">
    <location>
        <begin position="315"/>
        <end position="337"/>
    </location>
</feature>